<dbReference type="RefSeq" id="WP_035258494.1">
    <property type="nucleotide sequence ID" value="NZ_JFKE01000003.1"/>
</dbReference>
<dbReference type="EMBL" id="JFKE01000003">
    <property type="protein sequence ID" value="KAJ56212.1"/>
    <property type="molecule type" value="Genomic_DNA"/>
</dbReference>
<organism evidence="2 3">
    <name type="scientific">Actibacterium mucosum KCTC 23349</name>
    <dbReference type="NCBI Taxonomy" id="1454373"/>
    <lineage>
        <taxon>Bacteria</taxon>
        <taxon>Pseudomonadati</taxon>
        <taxon>Pseudomonadota</taxon>
        <taxon>Alphaproteobacteria</taxon>
        <taxon>Rhodobacterales</taxon>
        <taxon>Roseobacteraceae</taxon>
        <taxon>Actibacterium</taxon>
    </lineage>
</organism>
<protein>
    <recommendedName>
        <fullName evidence="1">GST N-terminal domain-containing protein</fullName>
    </recommendedName>
</protein>
<dbReference type="Proteomes" id="UP000026249">
    <property type="component" value="Unassembled WGS sequence"/>
</dbReference>
<dbReference type="Gene3D" id="3.40.30.10">
    <property type="entry name" value="Glutaredoxin"/>
    <property type="match status" value="1"/>
</dbReference>
<keyword evidence="3" id="KW-1185">Reference proteome</keyword>
<reference evidence="2 3" key="1">
    <citation type="submission" date="2014-03" db="EMBL/GenBank/DDBJ databases">
        <title>Draft Genome Sequence of Actibacterium mucosum KCTC 23349, a Marine Alphaproteobacterium with Complex Ionic Requirements Isolated from Mediterranean Seawater at Malvarrosa Beach, Valencia, Spain.</title>
        <authorList>
            <person name="Arahal D.R."/>
            <person name="Shao Z."/>
            <person name="Lai Q."/>
            <person name="Pujalte M.J."/>
        </authorList>
    </citation>
    <scope>NUCLEOTIDE SEQUENCE [LARGE SCALE GENOMIC DNA]</scope>
    <source>
        <strain evidence="2 3">KCTC 23349</strain>
    </source>
</reference>
<evidence type="ECO:0000313" key="3">
    <source>
        <dbReference type="Proteomes" id="UP000026249"/>
    </source>
</evidence>
<name>A0A037ZKY8_9RHOB</name>
<comment type="caution">
    <text evidence="2">The sequence shown here is derived from an EMBL/GenBank/DDBJ whole genome shotgun (WGS) entry which is preliminary data.</text>
</comment>
<gene>
    <name evidence="2" type="ORF">ACMU_10695</name>
</gene>
<dbReference type="PROSITE" id="PS50404">
    <property type="entry name" value="GST_NTER"/>
    <property type="match status" value="1"/>
</dbReference>
<dbReference type="OrthoDB" id="9795329at2"/>
<sequence length="236" mass="26472">MTALTLYSAWYCPFAQRTWFALEQLGIAYEYAEVDPYVKSPEWLEISRGLGQVPVLEVQGEDTPHRIPDSLRTMDYLNDRSGGRLLHPDPEKRAEQRFWLDQIGREVIPYFYRQLKAPNHSDEGRKAQEAFEQGLTRLIAANPPAPWLSGSDAPGVLDIALAPFAARAALLLPHYKGYTLPTDGPWAEFHNWLGRVVAHPAYAATIPEPKGYEARLIDFYAVYANGGGQSDVTKVA</sequence>
<dbReference type="InterPro" id="IPR050983">
    <property type="entry name" value="GST_Omega/HSP26"/>
</dbReference>
<dbReference type="InterPro" id="IPR036282">
    <property type="entry name" value="Glutathione-S-Trfase_C_sf"/>
</dbReference>
<dbReference type="PANTHER" id="PTHR43968:SF6">
    <property type="entry name" value="GLUTATHIONE S-TRANSFERASE OMEGA"/>
    <property type="match status" value="1"/>
</dbReference>
<dbReference type="SUPFAM" id="SSF47616">
    <property type="entry name" value="GST C-terminal domain-like"/>
    <property type="match status" value="1"/>
</dbReference>
<dbReference type="STRING" id="1454373.ACMU_10695"/>
<dbReference type="Pfam" id="PF13410">
    <property type="entry name" value="GST_C_2"/>
    <property type="match status" value="1"/>
</dbReference>
<dbReference type="Pfam" id="PF13417">
    <property type="entry name" value="GST_N_3"/>
    <property type="match status" value="1"/>
</dbReference>
<dbReference type="GO" id="GO:0005737">
    <property type="term" value="C:cytoplasm"/>
    <property type="evidence" value="ECO:0007669"/>
    <property type="project" value="TreeGrafter"/>
</dbReference>
<dbReference type="SFLD" id="SFLDG00358">
    <property type="entry name" value="Main_(cytGST)"/>
    <property type="match status" value="1"/>
</dbReference>
<dbReference type="PANTHER" id="PTHR43968">
    <property type="match status" value="1"/>
</dbReference>
<dbReference type="InterPro" id="IPR040079">
    <property type="entry name" value="Glutathione_S-Trfase"/>
</dbReference>
<dbReference type="SUPFAM" id="SSF52833">
    <property type="entry name" value="Thioredoxin-like"/>
    <property type="match status" value="1"/>
</dbReference>
<dbReference type="InterPro" id="IPR036249">
    <property type="entry name" value="Thioredoxin-like_sf"/>
</dbReference>
<evidence type="ECO:0000313" key="2">
    <source>
        <dbReference type="EMBL" id="KAJ56212.1"/>
    </source>
</evidence>
<dbReference type="InterPro" id="IPR004045">
    <property type="entry name" value="Glutathione_S-Trfase_N"/>
</dbReference>
<dbReference type="SFLD" id="SFLDS00019">
    <property type="entry name" value="Glutathione_Transferase_(cytos"/>
    <property type="match status" value="1"/>
</dbReference>
<dbReference type="AlphaFoldDB" id="A0A037ZKY8"/>
<evidence type="ECO:0000259" key="1">
    <source>
        <dbReference type="PROSITE" id="PS50404"/>
    </source>
</evidence>
<dbReference type="CDD" id="cd00570">
    <property type="entry name" value="GST_N_family"/>
    <property type="match status" value="1"/>
</dbReference>
<feature type="domain" description="GST N-terminal" evidence="1">
    <location>
        <begin position="2"/>
        <end position="85"/>
    </location>
</feature>
<dbReference type="Gene3D" id="1.20.1050.10">
    <property type="match status" value="1"/>
</dbReference>
<accession>A0A037ZKY8</accession>
<proteinExistence type="predicted"/>